<dbReference type="Pfam" id="PF04932">
    <property type="entry name" value="Wzy_C"/>
    <property type="match status" value="1"/>
</dbReference>
<keyword evidence="9" id="KW-1185">Reference proteome</keyword>
<evidence type="ECO:0000256" key="5">
    <source>
        <dbReference type="SAM" id="MobiDB-lite"/>
    </source>
</evidence>
<feature type="transmembrane region" description="Helical" evidence="6">
    <location>
        <begin position="140"/>
        <end position="158"/>
    </location>
</feature>
<dbReference type="PANTHER" id="PTHR37422:SF13">
    <property type="entry name" value="LIPOPOLYSACCHARIDE BIOSYNTHESIS PROTEIN PA4999-RELATED"/>
    <property type="match status" value="1"/>
</dbReference>
<evidence type="ECO:0000256" key="4">
    <source>
        <dbReference type="ARBA" id="ARBA00023136"/>
    </source>
</evidence>
<feature type="transmembrane region" description="Helical" evidence="6">
    <location>
        <begin position="376"/>
        <end position="398"/>
    </location>
</feature>
<feature type="transmembrane region" description="Helical" evidence="6">
    <location>
        <begin position="418"/>
        <end position="438"/>
    </location>
</feature>
<keyword evidence="2 6" id="KW-0812">Transmembrane</keyword>
<feature type="transmembrane region" description="Helical" evidence="6">
    <location>
        <begin position="288"/>
        <end position="311"/>
    </location>
</feature>
<dbReference type="AlphaFoldDB" id="A0A345UGY3"/>
<feature type="transmembrane region" description="Helical" evidence="6">
    <location>
        <begin position="82"/>
        <end position="101"/>
    </location>
</feature>
<sequence>MQQLQDYIQHANLLAGAVALSFMLLLYLVWLSGIALLPLVVFVVPLALYGYWQTFVKPWLWVALIAVGSFLGNIMHLLPEGVIPLTLFQLFLFTAVFSILLRRLIERDFNFRMMGFEAEIILFLGLIFLSLIWAPDAPDGFRDGVRVLISIFFLYLVFNEVKRTHEIKMVLIALVVVAVFLGAYGVYQNVTNVGDTVRNMLGGGRFLRGRVTGTTTDPNRFATMFFIPMAFTACIILSKKQLSHKVMAFVAFMVMSGGIIVTYSRSAWIGAILMLLIIAWYYRNVKLFAYLGLVVIAVLIAFPQFTFTLLNAAQRFLDITAGSADDSSRIRLLLGLAAIGMFLDSWFIGVGFRGFVESFTNYYSLHESIGVAEPHNVLYTVMAELGLIGIVLYGFIMFKIFRVAWLNIRLTETEDEKIIALTCFSTIVAFFVFYQFYGGGLNDNNFWLVCALAFSLYYVGKAKSTPDPDELPPAPSLTPSGGGTPSRETGLPSNPTA</sequence>
<proteinExistence type="predicted"/>
<keyword evidence="4 6" id="KW-0472">Membrane</keyword>
<dbReference type="GO" id="GO:0016020">
    <property type="term" value="C:membrane"/>
    <property type="evidence" value="ECO:0007669"/>
    <property type="project" value="UniProtKB-SubCell"/>
</dbReference>
<gene>
    <name evidence="8" type="ORF">CYPRO_0448</name>
</gene>
<dbReference type="OrthoDB" id="1118890at2"/>
<dbReference type="RefSeq" id="WP_114983076.1">
    <property type="nucleotide sequence ID" value="NZ_CP027806.1"/>
</dbReference>
<dbReference type="PANTHER" id="PTHR37422">
    <property type="entry name" value="TEICHURONIC ACID BIOSYNTHESIS PROTEIN TUAE"/>
    <property type="match status" value="1"/>
</dbReference>
<keyword evidence="8" id="KW-0436">Ligase</keyword>
<evidence type="ECO:0000256" key="6">
    <source>
        <dbReference type="SAM" id="Phobius"/>
    </source>
</evidence>
<evidence type="ECO:0000256" key="2">
    <source>
        <dbReference type="ARBA" id="ARBA00022692"/>
    </source>
</evidence>
<accession>A0A345UGY3</accession>
<feature type="region of interest" description="Disordered" evidence="5">
    <location>
        <begin position="464"/>
        <end position="497"/>
    </location>
</feature>
<feature type="transmembrane region" description="Helical" evidence="6">
    <location>
        <begin position="249"/>
        <end position="282"/>
    </location>
</feature>
<dbReference type="InterPro" id="IPR007016">
    <property type="entry name" value="O-antigen_ligase-rel_domated"/>
</dbReference>
<feature type="transmembrane region" description="Helical" evidence="6">
    <location>
        <begin position="221"/>
        <end position="237"/>
    </location>
</feature>
<dbReference type="InterPro" id="IPR051533">
    <property type="entry name" value="WaaL-like"/>
</dbReference>
<feature type="transmembrane region" description="Helical" evidence="6">
    <location>
        <begin position="12"/>
        <end position="30"/>
    </location>
</feature>
<feature type="transmembrane region" description="Helical" evidence="6">
    <location>
        <begin position="332"/>
        <end position="356"/>
    </location>
</feature>
<evidence type="ECO:0000259" key="7">
    <source>
        <dbReference type="Pfam" id="PF04932"/>
    </source>
</evidence>
<evidence type="ECO:0000313" key="8">
    <source>
        <dbReference type="EMBL" id="AXI99734.1"/>
    </source>
</evidence>
<feature type="domain" description="O-antigen ligase-related" evidence="7">
    <location>
        <begin position="251"/>
        <end position="393"/>
    </location>
</feature>
<reference evidence="8 9" key="1">
    <citation type="submission" date="2018-03" db="EMBL/GenBank/DDBJ databases">
        <title>Phenotypic and genomic properties of Cyclonatronum proteinivorum gen. nov., sp. nov., a haloalkaliphilic bacteroidete from soda lakes possessing Na+-translocating rhodopsin.</title>
        <authorList>
            <person name="Toshchakov S.V."/>
            <person name="Korzhenkov A."/>
            <person name="Samarov N.I."/>
            <person name="Kublanov I.V."/>
            <person name="Muntyan M.S."/>
            <person name="Sorokin D.Y."/>
        </authorList>
    </citation>
    <scope>NUCLEOTIDE SEQUENCE [LARGE SCALE GENOMIC DNA]</scope>
    <source>
        <strain evidence="8 9">Omega</strain>
    </source>
</reference>
<dbReference type="Proteomes" id="UP000254808">
    <property type="component" value="Chromosome"/>
</dbReference>
<dbReference type="GO" id="GO:0016874">
    <property type="term" value="F:ligase activity"/>
    <property type="evidence" value="ECO:0007669"/>
    <property type="project" value="UniProtKB-KW"/>
</dbReference>
<feature type="transmembrane region" description="Helical" evidence="6">
    <location>
        <begin position="170"/>
        <end position="187"/>
    </location>
</feature>
<dbReference type="KEGG" id="cprv:CYPRO_0448"/>
<protein>
    <submittedName>
        <fullName evidence="8">O-antigen ligase</fullName>
    </submittedName>
</protein>
<dbReference type="EMBL" id="CP027806">
    <property type="protein sequence ID" value="AXI99734.1"/>
    <property type="molecule type" value="Genomic_DNA"/>
</dbReference>
<evidence type="ECO:0000256" key="3">
    <source>
        <dbReference type="ARBA" id="ARBA00022989"/>
    </source>
</evidence>
<keyword evidence="3 6" id="KW-1133">Transmembrane helix</keyword>
<evidence type="ECO:0000313" key="9">
    <source>
        <dbReference type="Proteomes" id="UP000254808"/>
    </source>
</evidence>
<name>A0A345UGY3_9BACT</name>
<feature type="transmembrane region" description="Helical" evidence="6">
    <location>
        <begin position="36"/>
        <end position="52"/>
    </location>
</feature>
<feature type="transmembrane region" description="Helical" evidence="6">
    <location>
        <begin position="113"/>
        <end position="134"/>
    </location>
</feature>
<feature type="transmembrane region" description="Helical" evidence="6">
    <location>
        <begin position="59"/>
        <end position="76"/>
    </location>
</feature>
<organism evidence="8 9">
    <name type="scientific">Cyclonatronum proteinivorum</name>
    <dbReference type="NCBI Taxonomy" id="1457365"/>
    <lineage>
        <taxon>Bacteria</taxon>
        <taxon>Pseudomonadati</taxon>
        <taxon>Balneolota</taxon>
        <taxon>Balneolia</taxon>
        <taxon>Balneolales</taxon>
        <taxon>Cyclonatronaceae</taxon>
        <taxon>Cyclonatronum</taxon>
    </lineage>
</organism>
<comment type="subcellular location">
    <subcellularLocation>
        <location evidence="1">Membrane</location>
        <topology evidence="1">Multi-pass membrane protein</topology>
    </subcellularLocation>
</comment>
<evidence type="ECO:0000256" key="1">
    <source>
        <dbReference type="ARBA" id="ARBA00004141"/>
    </source>
</evidence>